<dbReference type="EMBL" id="JABMCC010000107">
    <property type="protein sequence ID" value="NUU54795.1"/>
    <property type="molecule type" value="Genomic_DNA"/>
</dbReference>
<organism evidence="1 2">
    <name type="scientific">Paenibacillus taichungensis</name>
    <dbReference type="NCBI Taxonomy" id="484184"/>
    <lineage>
        <taxon>Bacteria</taxon>
        <taxon>Bacillati</taxon>
        <taxon>Bacillota</taxon>
        <taxon>Bacilli</taxon>
        <taxon>Bacillales</taxon>
        <taxon>Paenibacillaceae</taxon>
        <taxon>Paenibacillus</taxon>
    </lineage>
</organism>
<evidence type="ECO:0000313" key="2">
    <source>
        <dbReference type="Proteomes" id="UP000577724"/>
    </source>
</evidence>
<reference evidence="1 2" key="1">
    <citation type="submission" date="2020-05" db="EMBL/GenBank/DDBJ databases">
        <title>Genome Sequencing of Type Strains.</title>
        <authorList>
            <person name="Lemaire J.F."/>
            <person name="Inderbitzin P."/>
            <person name="Gregorio O.A."/>
            <person name="Collins S.B."/>
            <person name="Wespe N."/>
            <person name="Knight-Connoni V."/>
        </authorList>
    </citation>
    <scope>NUCLEOTIDE SEQUENCE [LARGE SCALE GENOMIC DNA]</scope>
    <source>
        <strain evidence="1 2">DSM 19942</strain>
    </source>
</reference>
<accession>A0ABX2ML90</accession>
<sequence>MEINEKLINIGSPKQFVIGLGVGGCRLAADFRGQPTHFLSTSKSELLEHVVSVPSETEIAAVIKHFVSRNATV</sequence>
<dbReference type="PROSITE" id="PS51257">
    <property type="entry name" value="PROKAR_LIPOPROTEIN"/>
    <property type="match status" value="1"/>
</dbReference>
<dbReference type="GeneID" id="97131431"/>
<keyword evidence="2" id="KW-1185">Reference proteome</keyword>
<comment type="caution">
    <text evidence="1">The sequence shown here is derived from an EMBL/GenBank/DDBJ whole genome shotgun (WGS) entry which is preliminary data.</text>
</comment>
<gene>
    <name evidence="1" type="ORF">HP548_11970</name>
</gene>
<proteinExistence type="predicted"/>
<dbReference type="RefSeq" id="WP_175381751.1">
    <property type="nucleotide sequence ID" value="NZ_JABMCC010000107.1"/>
</dbReference>
<evidence type="ECO:0000313" key="1">
    <source>
        <dbReference type="EMBL" id="NUU54795.1"/>
    </source>
</evidence>
<name>A0ABX2ML90_9BACL</name>
<dbReference type="Proteomes" id="UP000577724">
    <property type="component" value="Unassembled WGS sequence"/>
</dbReference>
<protein>
    <submittedName>
        <fullName evidence="1">Uncharacterized protein</fullName>
    </submittedName>
</protein>